<feature type="transmembrane region" description="Helical" evidence="1">
    <location>
        <begin position="69"/>
        <end position="90"/>
    </location>
</feature>
<organism evidence="2 3">
    <name type="scientific">Glycomyces buryatensis</name>
    <dbReference type="NCBI Taxonomy" id="2570927"/>
    <lineage>
        <taxon>Bacteria</taxon>
        <taxon>Bacillati</taxon>
        <taxon>Actinomycetota</taxon>
        <taxon>Actinomycetes</taxon>
        <taxon>Glycomycetales</taxon>
        <taxon>Glycomycetaceae</taxon>
        <taxon>Glycomyces</taxon>
    </lineage>
</organism>
<evidence type="ECO:0000256" key="1">
    <source>
        <dbReference type="SAM" id="Phobius"/>
    </source>
</evidence>
<evidence type="ECO:0000313" key="2">
    <source>
        <dbReference type="EMBL" id="THV43033.1"/>
    </source>
</evidence>
<evidence type="ECO:0000313" key="3">
    <source>
        <dbReference type="Proteomes" id="UP000308760"/>
    </source>
</evidence>
<dbReference type="Proteomes" id="UP000308760">
    <property type="component" value="Unassembled WGS sequence"/>
</dbReference>
<keyword evidence="1" id="KW-1133">Transmembrane helix</keyword>
<dbReference type="OrthoDB" id="2717873at2"/>
<feature type="transmembrane region" description="Helical" evidence="1">
    <location>
        <begin position="157"/>
        <end position="180"/>
    </location>
</feature>
<dbReference type="AlphaFoldDB" id="A0A4S8QEL0"/>
<gene>
    <name evidence="2" type="ORF">FAB82_03505</name>
</gene>
<proteinExistence type="predicted"/>
<protein>
    <recommendedName>
        <fullName evidence="4">DUF3995 domain-containing protein</fullName>
    </recommendedName>
</protein>
<reference evidence="3" key="1">
    <citation type="submission" date="2019-04" db="EMBL/GenBank/DDBJ databases">
        <title>Nocardioides xinjiangensis sp. nov.</title>
        <authorList>
            <person name="Liu S."/>
        </authorList>
    </citation>
    <scope>NUCLEOTIDE SEQUENCE [LARGE SCALE GENOMIC DNA]</scope>
    <source>
        <strain evidence="3">18</strain>
    </source>
</reference>
<comment type="caution">
    <text evidence="2">The sequence shown here is derived from an EMBL/GenBank/DDBJ whole genome shotgun (WGS) entry which is preliminary data.</text>
</comment>
<reference evidence="2 3" key="2">
    <citation type="submission" date="2019-05" db="EMBL/GenBank/DDBJ databases">
        <title>Glycomyces buryatensis sp. nov.</title>
        <authorList>
            <person name="Nikitina E."/>
        </authorList>
    </citation>
    <scope>NUCLEOTIDE SEQUENCE [LARGE SCALE GENOMIC DNA]</scope>
    <source>
        <strain evidence="2 3">18</strain>
    </source>
</reference>
<feature type="transmembrane region" description="Helical" evidence="1">
    <location>
        <begin position="21"/>
        <end position="42"/>
    </location>
</feature>
<sequence length="197" mass="21154">MTTVGFAERMHGRTAAGVPRWAVWAAYATALTALPSGIWRIVEKAGGVPLLETDPSLYAEASGLAAGPWWYIITLSVVSEALAFLAVGLVTVWGEVWPRWIPGLRGRRVPVLAAVIPAAVGAVSLLFLTYMMVMFAFGLGVDGNPTKLVVHGWQTVVFWVAYAPLVAWGPLLGVLTVHYYRRRTAAAPVRALAGATR</sequence>
<dbReference type="EMBL" id="STGY01000009">
    <property type="protein sequence ID" value="THV43033.1"/>
    <property type="molecule type" value="Genomic_DNA"/>
</dbReference>
<name>A0A4S8QEL0_9ACTN</name>
<keyword evidence="1" id="KW-0472">Membrane</keyword>
<accession>A0A4S8QEL0</accession>
<evidence type="ECO:0008006" key="4">
    <source>
        <dbReference type="Google" id="ProtNLM"/>
    </source>
</evidence>
<keyword evidence="1" id="KW-0812">Transmembrane</keyword>
<dbReference type="RefSeq" id="WP_136533164.1">
    <property type="nucleotide sequence ID" value="NZ_STGY01000009.1"/>
</dbReference>
<keyword evidence="3" id="KW-1185">Reference proteome</keyword>
<feature type="transmembrane region" description="Helical" evidence="1">
    <location>
        <begin position="111"/>
        <end position="137"/>
    </location>
</feature>